<organism evidence="1 2">
    <name type="scientific">Pedobacter ginsengisoli</name>
    <dbReference type="NCBI Taxonomy" id="363852"/>
    <lineage>
        <taxon>Bacteria</taxon>
        <taxon>Pseudomonadati</taxon>
        <taxon>Bacteroidota</taxon>
        <taxon>Sphingobacteriia</taxon>
        <taxon>Sphingobacteriales</taxon>
        <taxon>Sphingobacteriaceae</taxon>
        <taxon>Pedobacter</taxon>
    </lineage>
</organism>
<evidence type="ECO:0000313" key="2">
    <source>
        <dbReference type="Proteomes" id="UP000223749"/>
    </source>
</evidence>
<dbReference type="AlphaFoldDB" id="A0A2D1U9W8"/>
<reference evidence="1 2" key="1">
    <citation type="submission" date="2017-10" db="EMBL/GenBank/DDBJ databases">
        <title>Whole genome of Pedobacter ginsengisoli T01R-27 isolated from tomato rhizosphere.</title>
        <authorList>
            <person name="Weon H.-Y."/>
            <person name="Lee S.A."/>
            <person name="Sang M.K."/>
            <person name="Song J."/>
        </authorList>
    </citation>
    <scope>NUCLEOTIDE SEQUENCE [LARGE SCALE GENOMIC DNA]</scope>
    <source>
        <strain evidence="1 2">T01R-27</strain>
    </source>
</reference>
<dbReference type="Proteomes" id="UP000223749">
    <property type="component" value="Chromosome"/>
</dbReference>
<accession>A0A2D1U9W8</accession>
<evidence type="ECO:0008006" key="3">
    <source>
        <dbReference type="Google" id="ProtNLM"/>
    </source>
</evidence>
<dbReference type="OrthoDB" id="762777at2"/>
<dbReference type="RefSeq" id="WP_099440319.1">
    <property type="nucleotide sequence ID" value="NZ_CP024091.1"/>
</dbReference>
<name>A0A2D1U9W8_9SPHI</name>
<protein>
    <recommendedName>
        <fullName evidence="3">DUF2971 domain-containing protein</fullName>
    </recommendedName>
</protein>
<dbReference type="KEGG" id="pgs:CPT03_19090"/>
<gene>
    <name evidence="1" type="ORF">CPT03_19090</name>
</gene>
<sequence length="254" mass="29447">MDYLYHYTSIESLALILKRRTIRFTSLDNVDDMDEGLANDVDGYGQFVFVSCWTKNAKESIPQWNMYGKDMGGVRIALPKYPFLHYSFLGNPKRIESYPFQDSLILKDGYIDDASEFPWGERYLIDVEYLHSSIIQTPVIVEKIDEHNKITHLGRLGKFKDDCWAFQEEVRYRIILHPTGGVKPDGNGKYRTSIEMKQKFIDVPIRDDAFEGMQILLGPKHTESNLVILNALLDTYNPKVQRDVVSSLRIRNKI</sequence>
<keyword evidence="2" id="KW-1185">Reference proteome</keyword>
<evidence type="ECO:0000313" key="1">
    <source>
        <dbReference type="EMBL" id="ATP58417.1"/>
    </source>
</evidence>
<proteinExistence type="predicted"/>
<dbReference type="EMBL" id="CP024091">
    <property type="protein sequence ID" value="ATP58417.1"/>
    <property type="molecule type" value="Genomic_DNA"/>
</dbReference>